<evidence type="ECO:0000313" key="3">
    <source>
        <dbReference type="EMBL" id="OOP55837.1"/>
    </source>
</evidence>
<dbReference type="Pfam" id="PF04015">
    <property type="entry name" value="DUF362"/>
    <property type="match status" value="1"/>
</dbReference>
<accession>A0A1V4ARV1</accession>
<reference evidence="3 4" key="1">
    <citation type="journal article" date="2017" name="Water Res.">
        <title>Discovery and metagenomic analysis of an anammox bacterial enrichment related to Candidatus "Brocadia caroliniensis" in a full-scale glycerol-fed nitritation-denitritation separate centrate treatment process.</title>
        <authorList>
            <person name="Park H."/>
            <person name="Brotto A.C."/>
            <person name="van Loosdrecht M.C."/>
            <person name="Chandran K."/>
        </authorList>
    </citation>
    <scope>NUCLEOTIDE SEQUENCE [LARGE SCALE GENOMIC DNA]</scope>
    <source>
        <strain evidence="3">26THWARD</strain>
    </source>
</reference>
<feature type="transmembrane region" description="Helical" evidence="1">
    <location>
        <begin position="6"/>
        <end position="24"/>
    </location>
</feature>
<dbReference type="InterPro" id="IPR007160">
    <property type="entry name" value="DUF362"/>
</dbReference>
<gene>
    <name evidence="3" type="ORF">AYP45_12460</name>
</gene>
<protein>
    <recommendedName>
        <fullName evidence="2">DUF362 domain-containing protein</fullName>
    </recommendedName>
</protein>
<organism evidence="3 4">
    <name type="scientific">Candidatus Brocadia carolinensis</name>
    <dbReference type="NCBI Taxonomy" id="1004156"/>
    <lineage>
        <taxon>Bacteria</taxon>
        <taxon>Pseudomonadati</taxon>
        <taxon>Planctomycetota</taxon>
        <taxon>Candidatus Brocadiia</taxon>
        <taxon>Candidatus Brocadiales</taxon>
        <taxon>Candidatus Brocadiaceae</taxon>
        <taxon>Candidatus Brocadia</taxon>
    </lineage>
</organism>
<keyword evidence="1" id="KW-1133">Transmembrane helix</keyword>
<evidence type="ECO:0000259" key="2">
    <source>
        <dbReference type="Pfam" id="PF04015"/>
    </source>
</evidence>
<comment type="caution">
    <text evidence="3">The sequence shown here is derived from an EMBL/GenBank/DDBJ whole genome shotgun (WGS) entry which is preliminary data.</text>
</comment>
<sequence>MRVVRYPLFYVIGISLFLILNFRWRYTFKLLFLRPRAKKIHPKPISNVYKNDDKAIVSIVQGEDIYAMLKEGIELLGGLQRLEIQDKSVLIKPNIVNRYPSPANTNPLIIKYLVKLLREHGVSKMLVGDMSAIFALPTRKNAMKSGIWEVVQTEEVMFVSFEDHGWVEVDIPQGRFVKKAMVSEFIYAVDIVINVPVIKTHNYTNYTIALKNFIGAIHPQQRPYFIAPDFWDEVIAELNVAYTPHLNILDGTKIFVKGGPTKGTVATPNLIIATGDRIAADVVGLSLIKAFGGEKKISNKGVWEQQQVKRAVELHLGVSNPGELEIVPKCLGKDKSNFEELIQKIHHHVNKEK</sequence>
<proteinExistence type="predicted"/>
<dbReference type="AlphaFoldDB" id="A0A1V4ARV1"/>
<evidence type="ECO:0000256" key="1">
    <source>
        <dbReference type="SAM" id="Phobius"/>
    </source>
</evidence>
<feature type="domain" description="DUF362" evidence="2">
    <location>
        <begin position="89"/>
        <end position="285"/>
    </location>
</feature>
<keyword evidence="1" id="KW-0812">Transmembrane</keyword>
<evidence type="ECO:0000313" key="4">
    <source>
        <dbReference type="Proteomes" id="UP000189681"/>
    </source>
</evidence>
<dbReference type="EMBL" id="AYTS01000113">
    <property type="protein sequence ID" value="OOP55837.1"/>
    <property type="molecule type" value="Genomic_DNA"/>
</dbReference>
<dbReference type="STRING" id="1004156.AYP45_12460"/>
<keyword evidence="1" id="KW-0472">Membrane</keyword>
<name>A0A1V4ARV1_9BACT</name>
<dbReference type="Proteomes" id="UP000189681">
    <property type="component" value="Unassembled WGS sequence"/>
</dbReference>